<comment type="caution">
    <text evidence="5">The sequence shown here is derived from an EMBL/GenBank/DDBJ whole genome shotgun (WGS) entry which is preliminary data.</text>
</comment>
<evidence type="ECO:0000256" key="4">
    <source>
        <dbReference type="ARBA" id="ARBA00024207"/>
    </source>
</evidence>
<reference evidence="5 6" key="1">
    <citation type="journal article" date="2018" name="Environ. Microbiol.">
        <title>Novel energy conservation strategies and behaviour of Pelotomaculum schinkii driving syntrophic propionate catabolism.</title>
        <authorList>
            <person name="Hidalgo-Ahumada C.A.P."/>
            <person name="Nobu M.K."/>
            <person name="Narihiro T."/>
            <person name="Tamaki H."/>
            <person name="Liu W.T."/>
            <person name="Kamagata Y."/>
            <person name="Stams A.J.M."/>
            <person name="Imachi H."/>
            <person name="Sousa D.Z."/>
        </authorList>
    </citation>
    <scope>NUCLEOTIDE SEQUENCE [LARGE SCALE GENOMIC DNA]</scope>
    <source>
        <strain evidence="5 6">MGP</strain>
    </source>
</reference>
<evidence type="ECO:0000313" key="6">
    <source>
        <dbReference type="Proteomes" id="UP000297597"/>
    </source>
</evidence>
<dbReference type="Pfam" id="PF01934">
    <property type="entry name" value="HepT-like"/>
    <property type="match status" value="1"/>
</dbReference>
<keyword evidence="6" id="KW-1185">Reference proteome</keyword>
<sequence>MWKKYGIYSRIKNKSFADELTNMARFRNRLVHLYWEVDTPRVYYIIQTKLSNFEKFKHCVLEFLTKSQMK</sequence>
<comment type="similarity">
    <text evidence="4">Belongs to the HepT RNase toxin family.</text>
</comment>
<name>A0A4Y7RJ90_9FIRM</name>
<protein>
    <recommendedName>
        <fullName evidence="7">DUF86 domain-containing protein</fullName>
    </recommendedName>
</protein>
<keyword evidence="3" id="KW-0378">Hydrolase</keyword>
<keyword evidence="2" id="KW-0540">Nuclease</keyword>
<dbReference type="Gene3D" id="1.20.120.580">
    <property type="entry name" value="bsu32300-like"/>
    <property type="match status" value="1"/>
</dbReference>
<dbReference type="GO" id="GO:0016787">
    <property type="term" value="F:hydrolase activity"/>
    <property type="evidence" value="ECO:0007669"/>
    <property type="project" value="UniProtKB-KW"/>
</dbReference>
<dbReference type="GO" id="GO:0110001">
    <property type="term" value="C:toxin-antitoxin complex"/>
    <property type="evidence" value="ECO:0007669"/>
    <property type="project" value="InterPro"/>
</dbReference>
<evidence type="ECO:0000256" key="2">
    <source>
        <dbReference type="ARBA" id="ARBA00022722"/>
    </source>
</evidence>
<dbReference type="AlphaFoldDB" id="A0A4Y7RJ90"/>
<dbReference type="InterPro" id="IPR037038">
    <property type="entry name" value="HepT-like_sf"/>
</dbReference>
<dbReference type="PANTHER" id="PTHR33397:SF3">
    <property type="entry name" value="MRNA NUCLEASE HEPT"/>
    <property type="match status" value="1"/>
</dbReference>
<dbReference type="PANTHER" id="PTHR33397">
    <property type="entry name" value="UPF0331 PROTEIN YUTE"/>
    <property type="match status" value="1"/>
</dbReference>
<dbReference type="Proteomes" id="UP000297597">
    <property type="component" value="Unassembled WGS sequence"/>
</dbReference>
<evidence type="ECO:0008006" key="7">
    <source>
        <dbReference type="Google" id="ProtNLM"/>
    </source>
</evidence>
<keyword evidence="1" id="KW-1277">Toxin-antitoxin system</keyword>
<organism evidence="5 6">
    <name type="scientific">Pelotomaculum propionicicum</name>
    <dbReference type="NCBI Taxonomy" id="258475"/>
    <lineage>
        <taxon>Bacteria</taxon>
        <taxon>Bacillati</taxon>
        <taxon>Bacillota</taxon>
        <taxon>Clostridia</taxon>
        <taxon>Eubacteriales</taxon>
        <taxon>Desulfotomaculaceae</taxon>
        <taxon>Pelotomaculum</taxon>
    </lineage>
</organism>
<proteinExistence type="inferred from homology"/>
<accession>A0A4Y7RJ90</accession>
<gene>
    <name evidence="5" type="ORF">Pmgp_03637</name>
</gene>
<dbReference type="RefSeq" id="WP_427910055.1">
    <property type="nucleotide sequence ID" value="NZ_QFFZ01000077.1"/>
</dbReference>
<dbReference type="EMBL" id="QFFZ01000077">
    <property type="protein sequence ID" value="TEB08789.1"/>
    <property type="molecule type" value="Genomic_DNA"/>
</dbReference>
<evidence type="ECO:0000256" key="1">
    <source>
        <dbReference type="ARBA" id="ARBA00022649"/>
    </source>
</evidence>
<dbReference type="GO" id="GO:0004540">
    <property type="term" value="F:RNA nuclease activity"/>
    <property type="evidence" value="ECO:0007669"/>
    <property type="project" value="InterPro"/>
</dbReference>
<evidence type="ECO:0000256" key="3">
    <source>
        <dbReference type="ARBA" id="ARBA00022801"/>
    </source>
</evidence>
<evidence type="ECO:0000313" key="5">
    <source>
        <dbReference type="EMBL" id="TEB08789.1"/>
    </source>
</evidence>
<dbReference type="InterPro" id="IPR052379">
    <property type="entry name" value="Type_VII_TA_RNase"/>
</dbReference>
<dbReference type="InterPro" id="IPR008201">
    <property type="entry name" value="HepT-like"/>
</dbReference>